<reference evidence="1" key="2">
    <citation type="journal article" date="2021" name="PeerJ">
        <title>Extensive microbial diversity within the chicken gut microbiome revealed by metagenomics and culture.</title>
        <authorList>
            <person name="Gilroy R."/>
            <person name="Ravi A."/>
            <person name="Getino M."/>
            <person name="Pursley I."/>
            <person name="Horton D.L."/>
            <person name="Alikhan N.F."/>
            <person name="Baker D."/>
            <person name="Gharbi K."/>
            <person name="Hall N."/>
            <person name="Watson M."/>
            <person name="Adriaenssens E.M."/>
            <person name="Foster-Nyarko E."/>
            <person name="Jarju S."/>
            <person name="Secka A."/>
            <person name="Antonio M."/>
            <person name="Oren A."/>
            <person name="Chaudhuri R.R."/>
            <person name="La Ragione R."/>
            <person name="Hildebrand F."/>
            <person name="Pallen M.J."/>
        </authorList>
    </citation>
    <scope>NUCLEOTIDE SEQUENCE</scope>
    <source>
        <strain evidence="1">ChiSjej5B23-6657</strain>
    </source>
</reference>
<evidence type="ECO:0000313" key="2">
    <source>
        <dbReference type="Proteomes" id="UP000823912"/>
    </source>
</evidence>
<gene>
    <name evidence="1" type="ORF">IAA55_01440</name>
</gene>
<name>A0A9D1E7Q5_9FIRM</name>
<comment type="caution">
    <text evidence="1">The sequence shown here is derived from an EMBL/GenBank/DDBJ whole genome shotgun (WGS) entry which is preliminary data.</text>
</comment>
<organism evidence="1 2">
    <name type="scientific">Candidatus Pullilachnospira gallistercoris</name>
    <dbReference type="NCBI Taxonomy" id="2840911"/>
    <lineage>
        <taxon>Bacteria</taxon>
        <taxon>Bacillati</taxon>
        <taxon>Bacillota</taxon>
        <taxon>Clostridia</taxon>
        <taxon>Lachnospirales</taxon>
        <taxon>Lachnospiraceae</taxon>
        <taxon>Lachnospiraceae incertae sedis</taxon>
        <taxon>Candidatus Pullilachnospira</taxon>
    </lineage>
</organism>
<accession>A0A9D1E7Q5</accession>
<dbReference type="AlphaFoldDB" id="A0A9D1E7Q5"/>
<evidence type="ECO:0000313" key="1">
    <source>
        <dbReference type="EMBL" id="HIR69925.1"/>
    </source>
</evidence>
<reference evidence="1" key="1">
    <citation type="submission" date="2020-10" db="EMBL/GenBank/DDBJ databases">
        <authorList>
            <person name="Gilroy R."/>
        </authorList>
    </citation>
    <scope>NUCLEOTIDE SEQUENCE</scope>
    <source>
        <strain evidence="1">ChiSjej5B23-6657</strain>
    </source>
</reference>
<sequence length="57" mass="6031">MEQQNKWADLSEACTHNCATCQSACGADGSGAGKFEKALDAVSEIDAQELLKALEEI</sequence>
<protein>
    <submittedName>
        <fullName evidence="1">Uncharacterized protein</fullName>
    </submittedName>
</protein>
<proteinExistence type="predicted"/>
<dbReference type="Proteomes" id="UP000823912">
    <property type="component" value="Unassembled WGS sequence"/>
</dbReference>
<dbReference type="EMBL" id="DVHM01000027">
    <property type="protein sequence ID" value="HIR69925.1"/>
    <property type="molecule type" value="Genomic_DNA"/>
</dbReference>